<dbReference type="SUPFAM" id="SSF47384">
    <property type="entry name" value="Homodimeric domain of signal transducing histidine kinase"/>
    <property type="match status" value="1"/>
</dbReference>
<reference evidence="16" key="1">
    <citation type="submission" date="2017-06" db="EMBL/GenBank/DDBJ databases">
        <title>Complete Genome Sequence of Mycobacterium shigaense.</title>
        <authorList>
            <person name="Fukano H."/>
            <person name="Yoshida M."/>
            <person name="Kazumi Y."/>
            <person name="Ogura Y."/>
            <person name="Mitarai S."/>
            <person name="Hayashi T."/>
            <person name="Hoshino Y."/>
        </authorList>
    </citation>
    <scope>NUCLEOTIDE SEQUENCE [LARGE SCALE GENOMIC DNA]</scope>
    <source>
        <strain evidence="16">UN-152</strain>
    </source>
</reference>
<dbReference type="RefSeq" id="WP_232011096.1">
    <property type="nucleotide sequence ID" value="NZ_AP018164.1"/>
</dbReference>
<evidence type="ECO:0000259" key="14">
    <source>
        <dbReference type="PROSITE" id="PS50885"/>
    </source>
</evidence>
<dbReference type="EC" id="2.7.13.3" evidence="3"/>
<keyword evidence="7 15" id="KW-0418">Kinase</keyword>
<organism evidence="15 16">
    <name type="scientific">Mycobacterium shigaense</name>
    <dbReference type="NCBI Taxonomy" id="722731"/>
    <lineage>
        <taxon>Bacteria</taxon>
        <taxon>Bacillati</taxon>
        <taxon>Actinomycetota</taxon>
        <taxon>Actinomycetes</taxon>
        <taxon>Mycobacteriales</taxon>
        <taxon>Mycobacteriaceae</taxon>
        <taxon>Mycobacterium</taxon>
        <taxon>Mycobacterium simiae complex</taxon>
    </lineage>
</organism>
<dbReference type="SUPFAM" id="SSF55874">
    <property type="entry name" value="ATPase domain of HSP90 chaperone/DNA topoisomerase II/histidine kinase"/>
    <property type="match status" value="1"/>
</dbReference>
<dbReference type="SMART" id="SM00387">
    <property type="entry name" value="HATPase_c"/>
    <property type="match status" value="1"/>
</dbReference>
<accession>A0A1Z4EN47</accession>
<evidence type="ECO:0000256" key="3">
    <source>
        <dbReference type="ARBA" id="ARBA00012438"/>
    </source>
</evidence>
<feature type="region of interest" description="Disordered" evidence="11">
    <location>
        <begin position="430"/>
        <end position="454"/>
    </location>
</feature>
<dbReference type="Pfam" id="PF00672">
    <property type="entry name" value="HAMP"/>
    <property type="match status" value="1"/>
</dbReference>
<dbReference type="SMART" id="SM00304">
    <property type="entry name" value="HAMP"/>
    <property type="match status" value="1"/>
</dbReference>
<dbReference type="Gene3D" id="1.10.287.130">
    <property type="match status" value="1"/>
</dbReference>
<protein>
    <recommendedName>
        <fullName evidence="3">histidine kinase</fullName>
        <ecNumber evidence="3">2.7.13.3</ecNumber>
    </recommendedName>
</protein>
<dbReference type="SMART" id="SM00388">
    <property type="entry name" value="HisKA"/>
    <property type="match status" value="1"/>
</dbReference>
<evidence type="ECO:0000313" key="15">
    <source>
        <dbReference type="EMBL" id="BAX94378.1"/>
    </source>
</evidence>
<keyword evidence="4" id="KW-0597">Phosphoprotein</keyword>
<evidence type="ECO:0000256" key="1">
    <source>
        <dbReference type="ARBA" id="ARBA00000085"/>
    </source>
</evidence>
<dbReference type="PANTHER" id="PTHR45436">
    <property type="entry name" value="SENSOR HISTIDINE KINASE YKOH"/>
    <property type="match status" value="1"/>
</dbReference>
<dbReference type="EMBL" id="AP018164">
    <property type="protein sequence ID" value="BAX94378.1"/>
    <property type="molecule type" value="Genomic_DNA"/>
</dbReference>
<dbReference type="InterPro" id="IPR036890">
    <property type="entry name" value="HATPase_C_sf"/>
</dbReference>
<evidence type="ECO:0000256" key="4">
    <source>
        <dbReference type="ARBA" id="ARBA00022553"/>
    </source>
</evidence>
<dbReference type="KEGG" id="mshg:MSG_04257"/>
<evidence type="ECO:0000256" key="10">
    <source>
        <dbReference type="ARBA" id="ARBA00023136"/>
    </source>
</evidence>
<dbReference type="PROSITE" id="PS50109">
    <property type="entry name" value="HIS_KIN"/>
    <property type="match status" value="1"/>
</dbReference>
<dbReference type="PRINTS" id="PR00344">
    <property type="entry name" value="BCTRLSENSOR"/>
</dbReference>
<dbReference type="Proteomes" id="UP000217736">
    <property type="component" value="Chromosome"/>
</dbReference>
<dbReference type="Gene3D" id="3.30.565.10">
    <property type="entry name" value="Histidine kinase-like ATPase, C-terminal domain"/>
    <property type="match status" value="1"/>
</dbReference>
<sequence>MSCLVLRRCQAAIVALLALSLAGAILVAILYRSLLDAVDDATEARVRSIVEELHSEPPGRLDSALLATDQHVVAVQVIAPDGKVISRSGLASNNALIPVAQFDGNLRRGIPDDEVPTDNMRISGQRVGTPTGQYTVLVGGGSEAVEATARTVALLFACGAPLIIAVAAAASYWLVRRSLQSVDAIRSRVADISASDLAERVPVPTSRDEISALAVTMNEMLARIEASHRMQKRFVSDASHELRGPLATIISGLEVAEAHPELLDAELAVGTLLPEAHRMRALIEDLLLLARAYEQRLVLRNEPILLGDLAEVEATRAQRETGCEIYTDISSARLIGDPSAMGRVIRNLVENAVRHAKSRIDVRVSSRGGAAVLTVSDDGPGIAPADRGRVFERFVRLDEARARSGGGTGLGLAIVAEVVAAHGGRVTIDDRPGGGTAMTVTLPQPANRKASGAS</sequence>
<dbReference type="SUPFAM" id="SSF158472">
    <property type="entry name" value="HAMP domain-like"/>
    <property type="match status" value="1"/>
</dbReference>
<dbReference type="InterPro" id="IPR003660">
    <property type="entry name" value="HAMP_dom"/>
</dbReference>
<keyword evidence="9" id="KW-0902">Two-component regulatory system</keyword>
<comment type="catalytic activity">
    <reaction evidence="1">
        <text>ATP + protein L-histidine = ADP + protein N-phospho-L-histidine.</text>
        <dbReference type="EC" id="2.7.13.3"/>
    </reaction>
</comment>
<evidence type="ECO:0000256" key="6">
    <source>
        <dbReference type="ARBA" id="ARBA00022692"/>
    </source>
</evidence>
<dbReference type="AlphaFoldDB" id="A0A1Z4EN47"/>
<dbReference type="GO" id="GO:0005886">
    <property type="term" value="C:plasma membrane"/>
    <property type="evidence" value="ECO:0007669"/>
    <property type="project" value="UniProtKB-SubCell"/>
</dbReference>
<dbReference type="CDD" id="cd06225">
    <property type="entry name" value="HAMP"/>
    <property type="match status" value="1"/>
</dbReference>
<evidence type="ECO:0000256" key="2">
    <source>
        <dbReference type="ARBA" id="ARBA00004236"/>
    </source>
</evidence>
<keyword evidence="16" id="KW-1185">Reference proteome</keyword>
<feature type="domain" description="HAMP" evidence="14">
    <location>
        <begin position="176"/>
        <end position="229"/>
    </location>
</feature>
<feature type="transmembrane region" description="Helical" evidence="12">
    <location>
        <begin position="12"/>
        <end position="31"/>
    </location>
</feature>
<dbReference type="InterPro" id="IPR005467">
    <property type="entry name" value="His_kinase_dom"/>
</dbReference>
<dbReference type="InterPro" id="IPR036097">
    <property type="entry name" value="HisK_dim/P_sf"/>
</dbReference>
<name>A0A1Z4EN47_9MYCO</name>
<dbReference type="Pfam" id="PF02518">
    <property type="entry name" value="HATPase_c"/>
    <property type="match status" value="1"/>
</dbReference>
<evidence type="ECO:0000259" key="13">
    <source>
        <dbReference type="PROSITE" id="PS50109"/>
    </source>
</evidence>
<evidence type="ECO:0000256" key="8">
    <source>
        <dbReference type="ARBA" id="ARBA00022989"/>
    </source>
</evidence>
<dbReference type="GO" id="GO:0000155">
    <property type="term" value="F:phosphorelay sensor kinase activity"/>
    <property type="evidence" value="ECO:0007669"/>
    <property type="project" value="InterPro"/>
</dbReference>
<evidence type="ECO:0000256" key="5">
    <source>
        <dbReference type="ARBA" id="ARBA00022679"/>
    </source>
</evidence>
<keyword evidence="10 12" id="KW-0472">Membrane</keyword>
<keyword evidence="6 12" id="KW-0812">Transmembrane</keyword>
<dbReference type="PANTHER" id="PTHR45436:SF5">
    <property type="entry name" value="SENSOR HISTIDINE KINASE TRCS"/>
    <property type="match status" value="1"/>
</dbReference>
<dbReference type="InterPro" id="IPR003594">
    <property type="entry name" value="HATPase_dom"/>
</dbReference>
<comment type="subcellular location">
    <subcellularLocation>
        <location evidence="2">Cell membrane</location>
    </subcellularLocation>
</comment>
<dbReference type="FunFam" id="3.30.565.10:FF:000006">
    <property type="entry name" value="Sensor histidine kinase WalK"/>
    <property type="match status" value="1"/>
</dbReference>
<dbReference type="CDD" id="cd00075">
    <property type="entry name" value="HATPase"/>
    <property type="match status" value="1"/>
</dbReference>
<evidence type="ECO:0000256" key="12">
    <source>
        <dbReference type="SAM" id="Phobius"/>
    </source>
</evidence>
<dbReference type="CDD" id="cd00082">
    <property type="entry name" value="HisKA"/>
    <property type="match status" value="1"/>
</dbReference>
<dbReference type="InterPro" id="IPR003661">
    <property type="entry name" value="HisK_dim/P_dom"/>
</dbReference>
<evidence type="ECO:0000256" key="9">
    <source>
        <dbReference type="ARBA" id="ARBA00023012"/>
    </source>
</evidence>
<proteinExistence type="predicted"/>
<dbReference type="Gene3D" id="6.10.340.10">
    <property type="match status" value="1"/>
</dbReference>
<dbReference type="InterPro" id="IPR050428">
    <property type="entry name" value="TCS_sensor_his_kinase"/>
</dbReference>
<keyword evidence="5" id="KW-0808">Transferase</keyword>
<gene>
    <name evidence="15" type="ORF">MSG_04257</name>
</gene>
<feature type="domain" description="Histidine kinase" evidence="13">
    <location>
        <begin position="237"/>
        <end position="446"/>
    </location>
</feature>
<dbReference type="InterPro" id="IPR004358">
    <property type="entry name" value="Sig_transdc_His_kin-like_C"/>
</dbReference>
<keyword evidence="8 12" id="KW-1133">Transmembrane helix</keyword>
<evidence type="ECO:0000313" key="16">
    <source>
        <dbReference type="Proteomes" id="UP000217736"/>
    </source>
</evidence>
<evidence type="ECO:0000256" key="7">
    <source>
        <dbReference type="ARBA" id="ARBA00022777"/>
    </source>
</evidence>
<dbReference type="Pfam" id="PF00512">
    <property type="entry name" value="HisKA"/>
    <property type="match status" value="1"/>
</dbReference>
<dbReference type="PROSITE" id="PS50885">
    <property type="entry name" value="HAMP"/>
    <property type="match status" value="1"/>
</dbReference>
<feature type="transmembrane region" description="Helical" evidence="12">
    <location>
        <begin position="152"/>
        <end position="175"/>
    </location>
</feature>
<evidence type="ECO:0000256" key="11">
    <source>
        <dbReference type="SAM" id="MobiDB-lite"/>
    </source>
</evidence>